<dbReference type="CDD" id="cd08567">
    <property type="entry name" value="GDPD_SpGDE_like"/>
    <property type="match status" value="1"/>
</dbReference>
<dbReference type="GO" id="GO:0006629">
    <property type="term" value="P:lipid metabolic process"/>
    <property type="evidence" value="ECO:0007669"/>
    <property type="project" value="InterPro"/>
</dbReference>
<protein>
    <submittedName>
        <fullName evidence="2">Glycerophosphoryl diester phosphodiesterase</fullName>
    </submittedName>
</protein>
<evidence type="ECO:0000313" key="3">
    <source>
        <dbReference type="Proteomes" id="UP000011135"/>
    </source>
</evidence>
<dbReference type="GO" id="GO:0008081">
    <property type="term" value="F:phosphoric diester hydrolase activity"/>
    <property type="evidence" value="ECO:0007669"/>
    <property type="project" value="InterPro"/>
</dbReference>
<dbReference type="Gene3D" id="3.20.20.190">
    <property type="entry name" value="Phosphatidylinositol (PI) phosphodiesterase"/>
    <property type="match status" value="1"/>
</dbReference>
<dbReference type="EMBL" id="AMZN01000071">
    <property type="protein sequence ID" value="ELR69549.1"/>
    <property type="molecule type" value="Genomic_DNA"/>
</dbReference>
<dbReference type="PANTHER" id="PTHR46211">
    <property type="entry name" value="GLYCEROPHOSPHORYL DIESTER PHOSPHODIESTERASE"/>
    <property type="match status" value="1"/>
</dbReference>
<accession>L8JPW5</accession>
<dbReference type="eggNOG" id="COG0584">
    <property type="taxonomic scope" value="Bacteria"/>
</dbReference>
<organism evidence="2 3">
    <name type="scientific">Fulvivirga imtechensis AK7</name>
    <dbReference type="NCBI Taxonomy" id="1237149"/>
    <lineage>
        <taxon>Bacteria</taxon>
        <taxon>Pseudomonadati</taxon>
        <taxon>Bacteroidota</taxon>
        <taxon>Cytophagia</taxon>
        <taxon>Cytophagales</taxon>
        <taxon>Fulvivirgaceae</taxon>
        <taxon>Fulvivirga</taxon>
    </lineage>
</organism>
<dbReference type="InterPro" id="IPR030395">
    <property type="entry name" value="GP_PDE_dom"/>
</dbReference>
<evidence type="ECO:0000259" key="1">
    <source>
        <dbReference type="PROSITE" id="PS51704"/>
    </source>
</evidence>
<proteinExistence type="predicted"/>
<dbReference type="AlphaFoldDB" id="L8JPW5"/>
<dbReference type="PATRIC" id="fig|1237149.3.peg.4405"/>
<dbReference type="InterPro" id="IPR017946">
    <property type="entry name" value="PLC-like_Pdiesterase_TIM-brl"/>
</dbReference>
<dbReference type="Pfam" id="PF03009">
    <property type="entry name" value="GDPD"/>
    <property type="match status" value="1"/>
</dbReference>
<dbReference type="PANTHER" id="PTHR46211:SF14">
    <property type="entry name" value="GLYCEROPHOSPHODIESTER PHOSPHODIESTERASE"/>
    <property type="match status" value="1"/>
</dbReference>
<evidence type="ECO:0000313" key="2">
    <source>
        <dbReference type="EMBL" id="ELR69549.1"/>
    </source>
</evidence>
<dbReference type="STRING" id="1237149.C900_04937"/>
<dbReference type="SUPFAM" id="SSF51695">
    <property type="entry name" value="PLC-like phosphodiesterases"/>
    <property type="match status" value="1"/>
</dbReference>
<dbReference type="OrthoDB" id="384721at2"/>
<name>L8JPW5_9BACT</name>
<feature type="domain" description="GP-PDE" evidence="1">
    <location>
        <begin position="11"/>
        <end position="278"/>
    </location>
</feature>
<gene>
    <name evidence="2" type="ORF">C900_04937</name>
</gene>
<reference evidence="2 3" key="1">
    <citation type="submission" date="2012-12" db="EMBL/GenBank/DDBJ databases">
        <title>Genome assembly of Fulvivirga imtechensis AK7.</title>
        <authorList>
            <person name="Nupur N."/>
            <person name="Khatri I."/>
            <person name="Kumar R."/>
            <person name="Subramanian S."/>
            <person name="Pinnaka A."/>
        </authorList>
    </citation>
    <scope>NUCLEOTIDE SEQUENCE [LARGE SCALE GENOMIC DNA]</scope>
    <source>
        <strain evidence="2 3">AK7</strain>
    </source>
</reference>
<keyword evidence="3" id="KW-1185">Reference proteome</keyword>
<sequence>MTPLFSNAQKLDIQGHRGARGMMPENTIPAFKYALDQGVTTLELDVVITKDKRVVVSHEPWMSSDICLMPDNSKIKNEKKYNIYEMTYAEVEAFDCGGLNNTRFPEQQSISVSKPLLSDVIKEVEKHIKSYTRYEVDYNIEIKSTEEGDDKFHPSVEEFSDLVYALINQYLPMERIVIQSFDFRVLKYWHKKYPKVRLAALVENTKSIETNLANIGFIPQIYSPYYKLLSKKTVKELHDKKIKVIPWTVNEEKEMQELVNWGVDGIITDYPNMAKQLGLTLPLPDNKK</sequence>
<dbReference type="Proteomes" id="UP000011135">
    <property type="component" value="Unassembled WGS sequence"/>
</dbReference>
<comment type="caution">
    <text evidence="2">The sequence shown here is derived from an EMBL/GenBank/DDBJ whole genome shotgun (WGS) entry which is preliminary data.</text>
</comment>
<dbReference type="PROSITE" id="PS51704">
    <property type="entry name" value="GP_PDE"/>
    <property type="match status" value="1"/>
</dbReference>